<evidence type="ECO:0000256" key="7">
    <source>
        <dbReference type="ARBA" id="ARBA00023136"/>
    </source>
</evidence>
<keyword evidence="6 9" id="KW-1133">Transmembrane helix</keyword>
<comment type="caution">
    <text evidence="11">The sequence shown here is derived from an EMBL/GenBank/DDBJ whole genome shotgun (WGS) entry which is preliminary data.</text>
</comment>
<dbReference type="GO" id="GO:0005886">
    <property type="term" value="C:plasma membrane"/>
    <property type="evidence" value="ECO:0007669"/>
    <property type="project" value="UniProtKB-SubCell"/>
</dbReference>
<dbReference type="InterPro" id="IPR004770">
    <property type="entry name" value="Na/H_antiport_NhaC"/>
</dbReference>
<feature type="transmembrane region" description="Helical" evidence="9">
    <location>
        <begin position="12"/>
        <end position="32"/>
    </location>
</feature>
<evidence type="ECO:0000256" key="5">
    <source>
        <dbReference type="ARBA" id="ARBA00022692"/>
    </source>
</evidence>
<reference evidence="11 12" key="1">
    <citation type="submission" date="2016-01" db="EMBL/GenBank/DDBJ databases">
        <title>Investigation of taxonomic status of Bacillus aminovorans.</title>
        <authorList>
            <person name="Verma A."/>
            <person name="Pal Y."/>
            <person name="Krishnamurthi S."/>
        </authorList>
    </citation>
    <scope>NUCLEOTIDE SEQUENCE [LARGE SCALE GENOMIC DNA]</scope>
    <source>
        <strain evidence="11 12">DSM 1314</strain>
    </source>
</reference>
<dbReference type="InterPro" id="IPR052180">
    <property type="entry name" value="NhaC_Na-H+_Antiporter"/>
</dbReference>
<evidence type="ECO:0000256" key="4">
    <source>
        <dbReference type="ARBA" id="ARBA00022475"/>
    </source>
</evidence>
<comment type="subcellular location">
    <subcellularLocation>
        <location evidence="1">Cell membrane</location>
        <topology evidence="1">Multi-pass membrane protein</topology>
    </subcellularLocation>
</comment>
<organism evidence="11 12">
    <name type="scientific">Domibacillus aminovorans</name>
    <dbReference type="NCBI Taxonomy" id="29332"/>
    <lineage>
        <taxon>Bacteria</taxon>
        <taxon>Bacillati</taxon>
        <taxon>Bacillota</taxon>
        <taxon>Bacilli</taxon>
        <taxon>Bacillales</taxon>
        <taxon>Bacillaceae</taxon>
        <taxon>Domibacillus</taxon>
    </lineage>
</organism>
<keyword evidence="12" id="KW-1185">Reference proteome</keyword>
<dbReference type="NCBIfam" id="TIGR00931">
    <property type="entry name" value="antiport_nhaC"/>
    <property type="match status" value="1"/>
</dbReference>
<feature type="domain" description="Na+/H+ antiporter NhaC-like C-terminal" evidence="10">
    <location>
        <begin position="162"/>
        <end position="453"/>
    </location>
</feature>
<evidence type="ECO:0000256" key="2">
    <source>
        <dbReference type="ARBA" id="ARBA00022448"/>
    </source>
</evidence>
<evidence type="ECO:0000256" key="6">
    <source>
        <dbReference type="ARBA" id="ARBA00022989"/>
    </source>
</evidence>
<keyword evidence="4" id="KW-1003">Cell membrane</keyword>
<keyword evidence="5 9" id="KW-0812">Transmembrane</keyword>
<keyword evidence="7 9" id="KW-0472">Membrane</keyword>
<dbReference type="RefSeq" id="WP_063965018.1">
    <property type="nucleotide sequence ID" value="NZ_JBCNAN010000043.1"/>
</dbReference>
<dbReference type="InterPro" id="IPR018461">
    <property type="entry name" value="Na/H_Antiport_NhaC-like_C"/>
</dbReference>
<feature type="transmembrane region" description="Helical" evidence="9">
    <location>
        <begin position="194"/>
        <end position="213"/>
    </location>
</feature>
<accession>A0A177LAN5</accession>
<gene>
    <name evidence="11" type="ORF">AWH49_01895</name>
</gene>
<dbReference type="GO" id="GO:0015297">
    <property type="term" value="F:antiporter activity"/>
    <property type="evidence" value="ECO:0007669"/>
    <property type="project" value="UniProtKB-KW"/>
</dbReference>
<dbReference type="EMBL" id="LQWY01000012">
    <property type="protein sequence ID" value="OAH62245.1"/>
    <property type="molecule type" value="Genomic_DNA"/>
</dbReference>
<feature type="transmembrane region" description="Helical" evidence="9">
    <location>
        <begin position="431"/>
        <end position="450"/>
    </location>
</feature>
<name>A0A177LAN5_9BACI</name>
<dbReference type="Proteomes" id="UP000076935">
    <property type="component" value="Unassembled WGS sequence"/>
</dbReference>
<feature type="transmembrane region" description="Helical" evidence="9">
    <location>
        <begin position="104"/>
        <end position="127"/>
    </location>
</feature>
<evidence type="ECO:0000313" key="12">
    <source>
        <dbReference type="Proteomes" id="UP000076935"/>
    </source>
</evidence>
<evidence type="ECO:0000256" key="1">
    <source>
        <dbReference type="ARBA" id="ARBA00004651"/>
    </source>
</evidence>
<evidence type="ECO:0000259" key="10">
    <source>
        <dbReference type="Pfam" id="PF03553"/>
    </source>
</evidence>
<dbReference type="AlphaFoldDB" id="A0A177LAN5"/>
<evidence type="ECO:0000256" key="3">
    <source>
        <dbReference type="ARBA" id="ARBA00022449"/>
    </source>
</evidence>
<dbReference type="PANTHER" id="PTHR33451:SF6">
    <property type="entry name" value="NA(+)_H(+) ANTIPORTER NHAC"/>
    <property type="match status" value="1"/>
</dbReference>
<feature type="transmembrane region" description="Helical" evidence="9">
    <location>
        <begin position="38"/>
        <end position="54"/>
    </location>
</feature>
<sequence length="461" mass="49072">MFNIKQVYQPAFFEAMSLIFMIVAIISTMIIFAGTVPHIPVIVAIFVLILFGLMKRVPYVSLEKGLVDGAKSGISAVFIFFMIGLLISAWLLSGTIPALMDTAFFFVSPGFFYGAVFLTASLIGLFIGSSLTTVATIGVALVGVASAMDASAAITAGAVVSGAFFGDKMSPLSDTTNLAASIAGVDLFVHIQNMAWTTVPAFILSLVGFAVLSPDLDGSSFQDVQRMRDTIQEMGFIHWYSWLPALLLVILSVRRTPPLLTLAASTAFATAFSFLHSGKSIADTAAVLFAGFVSDTGNAEVDALLSRGGIDSMMFTVSLILLSLSLGGLLFTLGVIPCLFERIERKLTTAGHSIAATAASAIGINVVIGEQYLSILLAGEAFSRHFEKLGLVKKNLSRTLEDAGTVVNPLVPWSVCGVFIADVLGVPVTDYFFFAFFCLASPLLTILYGYTGWTITKENRS</sequence>
<feature type="transmembrane region" description="Helical" evidence="9">
    <location>
        <begin position="74"/>
        <end position="92"/>
    </location>
</feature>
<protein>
    <submittedName>
        <fullName evidence="11">Sodium:proton antiporter</fullName>
    </submittedName>
</protein>
<proteinExistence type="inferred from homology"/>
<feature type="transmembrane region" description="Helical" evidence="9">
    <location>
        <begin position="313"/>
        <end position="340"/>
    </location>
</feature>
<keyword evidence="3" id="KW-0050">Antiport</keyword>
<evidence type="ECO:0000313" key="11">
    <source>
        <dbReference type="EMBL" id="OAH62245.1"/>
    </source>
</evidence>
<evidence type="ECO:0000256" key="9">
    <source>
        <dbReference type="SAM" id="Phobius"/>
    </source>
</evidence>
<feature type="transmembrane region" description="Helical" evidence="9">
    <location>
        <begin position="234"/>
        <end position="253"/>
    </location>
</feature>
<evidence type="ECO:0000256" key="8">
    <source>
        <dbReference type="ARBA" id="ARBA00038435"/>
    </source>
</evidence>
<dbReference type="Pfam" id="PF03553">
    <property type="entry name" value="Na_H_antiporter"/>
    <property type="match status" value="1"/>
</dbReference>
<keyword evidence="2" id="KW-0813">Transport</keyword>
<comment type="similarity">
    <text evidence="8">Belongs to the NhaC Na(+)/H(+) (TC 2.A.35) antiporter family.</text>
</comment>
<feature type="transmembrane region" description="Helical" evidence="9">
    <location>
        <begin position="139"/>
        <end position="165"/>
    </location>
</feature>
<dbReference type="PANTHER" id="PTHR33451">
    <property type="entry name" value="MALATE-2H(+)/NA(+)-LACTATE ANTIPORTER"/>
    <property type="match status" value="1"/>
</dbReference>